<accession>A0A7W4FBN3</accession>
<dbReference type="AlphaFoldDB" id="A0A7W4FBN3"/>
<protein>
    <submittedName>
        <fullName evidence="1">Uncharacterized protein</fullName>
    </submittedName>
</protein>
<sequence>MDEVHRLSACLRCKGVGKEAAIRLGKKLSDKYRTDAEKYDKNGNYKQELFHKGLGRAETKSEVRQVSKVVAEWADGDSVAAHYGFGIDLFCTEDFGRSSDEPSVLDEMHRLWLKSDFGINFVTLCDLAQMLTK</sequence>
<evidence type="ECO:0000313" key="1">
    <source>
        <dbReference type="EMBL" id="MBB2154793.1"/>
    </source>
</evidence>
<organism evidence="1 2">
    <name type="scientific">Gluconacetobacter diazotrophicus</name>
    <name type="common">Acetobacter diazotrophicus</name>
    <dbReference type="NCBI Taxonomy" id="33996"/>
    <lineage>
        <taxon>Bacteria</taxon>
        <taxon>Pseudomonadati</taxon>
        <taxon>Pseudomonadota</taxon>
        <taxon>Alphaproteobacteria</taxon>
        <taxon>Acetobacterales</taxon>
        <taxon>Acetobacteraceae</taxon>
        <taxon>Gluconacetobacter</taxon>
    </lineage>
</organism>
<dbReference type="Proteomes" id="UP000550787">
    <property type="component" value="Unassembled WGS sequence"/>
</dbReference>
<proteinExistence type="predicted"/>
<gene>
    <name evidence="1" type="ORF">HLH33_00465</name>
</gene>
<name>A0A7W4FBN3_GLUDI</name>
<evidence type="ECO:0000313" key="2">
    <source>
        <dbReference type="Proteomes" id="UP000550787"/>
    </source>
</evidence>
<dbReference type="EMBL" id="JABEQG010000001">
    <property type="protein sequence ID" value="MBB2154793.1"/>
    <property type="molecule type" value="Genomic_DNA"/>
</dbReference>
<comment type="caution">
    <text evidence="1">The sequence shown here is derived from an EMBL/GenBank/DDBJ whole genome shotgun (WGS) entry which is preliminary data.</text>
</comment>
<reference evidence="1 2" key="1">
    <citation type="submission" date="2020-04" db="EMBL/GenBank/DDBJ databases">
        <title>Description of novel Gluconacetobacter.</title>
        <authorList>
            <person name="Sombolestani A."/>
        </authorList>
    </citation>
    <scope>NUCLEOTIDE SEQUENCE [LARGE SCALE GENOMIC DNA]</scope>
    <source>
        <strain evidence="1 2">LMG 7603</strain>
    </source>
</reference>